<organism evidence="5 6">
    <name type="scientific">Seongchinamella unica</name>
    <dbReference type="NCBI Taxonomy" id="2547392"/>
    <lineage>
        <taxon>Bacteria</taxon>
        <taxon>Pseudomonadati</taxon>
        <taxon>Pseudomonadota</taxon>
        <taxon>Gammaproteobacteria</taxon>
        <taxon>Cellvibrionales</taxon>
        <taxon>Halieaceae</taxon>
        <taxon>Seongchinamella</taxon>
    </lineage>
</organism>
<evidence type="ECO:0000256" key="1">
    <source>
        <dbReference type="SAM" id="Coils"/>
    </source>
</evidence>
<dbReference type="InterPro" id="IPR001633">
    <property type="entry name" value="EAL_dom"/>
</dbReference>
<dbReference type="Gene3D" id="3.30.70.270">
    <property type="match status" value="1"/>
</dbReference>
<accession>A0A4R5LNW4</accession>
<dbReference type="InterPro" id="IPR000160">
    <property type="entry name" value="GGDEF_dom"/>
</dbReference>
<dbReference type="PROSITE" id="PS50883">
    <property type="entry name" value="EAL"/>
    <property type="match status" value="1"/>
</dbReference>
<reference evidence="5 6" key="1">
    <citation type="submission" date="2019-03" db="EMBL/GenBank/DDBJ databases">
        <title>Seongchinamella monodicae gen. nov., sp. nov., a novel member of the Gammaproteobacteria isolated from a tidal mudflat of beach.</title>
        <authorList>
            <person name="Yang H.G."/>
            <person name="Kang J.W."/>
            <person name="Lee S.D."/>
        </authorList>
    </citation>
    <scope>NUCLEOTIDE SEQUENCE [LARGE SCALE GENOMIC DNA]</scope>
    <source>
        <strain evidence="5 6">GH4-78</strain>
    </source>
</reference>
<dbReference type="Proteomes" id="UP000295554">
    <property type="component" value="Unassembled WGS sequence"/>
</dbReference>
<gene>
    <name evidence="5" type="ORF">E2F43_16850</name>
</gene>
<dbReference type="PANTHER" id="PTHR33121:SF23">
    <property type="entry name" value="CYCLIC DI-GMP PHOSPHODIESTERASE PDEB"/>
    <property type="match status" value="1"/>
</dbReference>
<dbReference type="SUPFAM" id="SSF141868">
    <property type="entry name" value="EAL domain-like"/>
    <property type="match status" value="1"/>
</dbReference>
<dbReference type="Pfam" id="PF07793">
    <property type="entry name" value="DUF1631"/>
    <property type="match status" value="1"/>
</dbReference>
<evidence type="ECO:0000259" key="3">
    <source>
        <dbReference type="PROSITE" id="PS50883"/>
    </source>
</evidence>
<dbReference type="GO" id="GO:0071111">
    <property type="term" value="F:cyclic-guanylate-specific phosphodiesterase activity"/>
    <property type="evidence" value="ECO:0007669"/>
    <property type="project" value="InterPro"/>
</dbReference>
<dbReference type="RefSeq" id="WP_133214843.1">
    <property type="nucleotide sequence ID" value="NZ_SMSE01000004.1"/>
</dbReference>
<feature type="coiled-coil region" evidence="1">
    <location>
        <begin position="599"/>
        <end position="647"/>
    </location>
</feature>
<dbReference type="SMART" id="SM00052">
    <property type="entry name" value="EAL"/>
    <property type="match status" value="1"/>
</dbReference>
<dbReference type="SUPFAM" id="SSF55073">
    <property type="entry name" value="Nucleotide cyclase"/>
    <property type="match status" value="1"/>
</dbReference>
<dbReference type="PROSITE" id="PS50887">
    <property type="entry name" value="GGDEF"/>
    <property type="match status" value="1"/>
</dbReference>
<dbReference type="SMART" id="SM00267">
    <property type="entry name" value="GGDEF"/>
    <property type="match status" value="1"/>
</dbReference>
<dbReference type="CDD" id="cd01949">
    <property type="entry name" value="GGDEF"/>
    <property type="match status" value="1"/>
</dbReference>
<keyword evidence="1" id="KW-0175">Coiled coil</keyword>
<dbReference type="Gene3D" id="3.20.20.450">
    <property type="entry name" value="EAL domain"/>
    <property type="match status" value="1"/>
</dbReference>
<evidence type="ECO:0000313" key="6">
    <source>
        <dbReference type="Proteomes" id="UP000295554"/>
    </source>
</evidence>
<feature type="domain" description="EAL" evidence="3">
    <location>
        <begin position="1057"/>
        <end position="1315"/>
    </location>
</feature>
<dbReference type="OrthoDB" id="9787514at2"/>
<feature type="compositionally biased region" description="Basic residues" evidence="2">
    <location>
        <begin position="341"/>
        <end position="352"/>
    </location>
</feature>
<dbReference type="InterPro" id="IPR029787">
    <property type="entry name" value="Nucleotide_cyclase"/>
</dbReference>
<evidence type="ECO:0000313" key="5">
    <source>
        <dbReference type="EMBL" id="TDG12025.1"/>
    </source>
</evidence>
<sequence>MSNPQPELSSHQANLELDSGARLSGQLNAGAEGKLQLAQVKLLAGTAAGGKVSLRTGMQATLSLPRNEQLAPVVVRIDGVTGGILSLSPVAPDTEAAQHCLQLLTGHSPGRPRRGHSSLTGSSADNSRILEHFHQDSVDQLARLLPGWLDEMQEEIRTLSSRIKPDEHGRNRIYDAAILLRRRKEDICAALLEKIEDYFQRLVPEEGEDEYWQQDIEDPDELGLVDLDEFEGHLALDRMVGLAEELHQVALESLVIRVATLIDQDPLAVRLPIHARQLCRAFQQAMESVGVSPEAAPVVFEYFSQHVIRPLDTYYQPLNEYLAANDIHPDIEKQIRSKGSLLKRKGRPRPTRSKPGDTDARQQAQDAQYLSDAAAALKNRPGAPSAAQSPAMPRAIAGPANLYQSVVDALNFRRQIEGLADGADIEAGTPVSGTWDGATVPSSQIDQQALADAHTIAQALRTLQHDNAVRAAVQEASSLREYLAEHREQLGSLRDTSGLTADSLNQLDLVDNLFGTIKSQVDVTEELKPALANLQIPLARLALLDSRFFLDKEHSARTVVDKLSSLATSANFPNRALEDRINRVVDDIVEQYESDSSVFDRALQQIEKLTEQQERALSRNIERVVRIQEGQEKLQQARRAVAGIINERIRPPAAPRVLLDLVESGWRDLMVLTHVKEGPESSAWEDHIKTLDQLASWLNDKQAGNLDDDMVMQLGLESETLIDMVEQQITSALPTNVTHQDVLAEIRAILAGNLAVDSTEISHDGADDAEAAENLRARVEDLPRLRRWVRRVEQLERDSWLTYRDKQGQKRRMQLAWISPEKDRYIFVNERGQKIADLNAVQLARQLSKGVQPPAPADKLSVIDKSMYQTLEHVQKTLSFSRNHDSLTKLINRETFLDQMGRALRHAQLKNSQHAVLYIDIDQFSLVNDIYDEVSGDAVLLEFSRLLAQLHGKKSSSARIEADQFAVLLLDRSLDQAVQLAEKVRRDIEAGSIEIDGENVSFTVSIGVAPIVEYSPSVDQVLESARTSMEIAKEQGRNRVQRYEEDQALANSFNSDKTRTRQDLEQALATDRFVLRAQPIMQVAVDGKQPTGRHYELLLGLSNDDGGISSPEEFIQSAERYGFMNLVDRWVVKEAFSWVSQLMDEEKEVPNLAINLSGSSVTDNDFLDYLLEQISEFGVGTSHICFEITETGTISNLVKAADFVRAFRNIGCKFSIDDFGTGLASHNYLRELPVDYVKIDGTFITGIHKNRADFAMARSINDLAHFLGQETIAESVENDQIIDKLHEIGVDYLQGWGVGMPKLLAEVTEDLSTLAK</sequence>
<dbReference type="PANTHER" id="PTHR33121">
    <property type="entry name" value="CYCLIC DI-GMP PHOSPHODIESTERASE PDEF"/>
    <property type="match status" value="1"/>
</dbReference>
<comment type="caution">
    <text evidence="5">The sequence shown here is derived from an EMBL/GenBank/DDBJ whole genome shotgun (WGS) entry which is preliminary data.</text>
</comment>
<dbReference type="NCBIfam" id="TIGR00254">
    <property type="entry name" value="GGDEF"/>
    <property type="match status" value="1"/>
</dbReference>
<dbReference type="InterPro" id="IPR050706">
    <property type="entry name" value="Cyclic-di-GMP_PDE-like"/>
</dbReference>
<evidence type="ECO:0000256" key="2">
    <source>
        <dbReference type="SAM" id="MobiDB-lite"/>
    </source>
</evidence>
<dbReference type="InterPro" id="IPR043128">
    <property type="entry name" value="Rev_trsase/Diguanyl_cyclase"/>
</dbReference>
<dbReference type="EMBL" id="SMSE01000004">
    <property type="protein sequence ID" value="TDG12025.1"/>
    <property type="molecule type" value="Genomic_DNA"/>
</dbReference>
<dbReference type="InterPro" id="IPR035919">
    <property type="entry name" value="EAL_sf"/>
</dbReference>
<keyword evidence="6" id="KW-1185">Reference proteome</keyword>
<feature type="domain" description="GGDEF" evidence="4">
    <location>
        <begin position="912"/>
        <end position="1045"/>
    </location>
</feature>
<dbReference type="CDD" id="cd01948">
    <property type="entry name" value="EAL"/>
    <property type="match status" value="1"/>
</dbReference>
<dbReference type="Pfam" id="PF00990">
    <property type="entry name" value="GGDEF"/>
    <property type="match status" value="1"/>
</dbReference>
<dbReference type="InterPro" id="IPR012434">
    <property type="entry name" value="DUF1631"/>
</dbReference>
<name>A0A4R5LNW4_9GAMM</name>
<evidence type="ECO:0000259" key="4">
    <source>
        <dbReference type="PROSITE" id="PS50887"/>
    </source>
</evidence>
<feature type="region of interest" description="Disordered" evidence="2">
    <location>
        <begin position="105"/>
        <end position="124"/>
    </location>
</feature>
<protein>
    <submittedName>
        <fullName evidence="5">DUF1631 family protein</fullName>
    </submittedName>
</protein>
<proteinExistence type="predicted"/>
<feature type="region of interest" description="Disordered" evidence="2">
    <location>
        <begin position="336"/>
        <end position="366"/>
    </location>
</feature>
<dbReference type="Pfam" id="PF00563">
    <property type="entry name" value="EAL"/>
    <property type="match status" value="1"/>
</dbReference>